<protein>
    <submittedName>
        <fullName evidence="2">Unsaturated rhamnogalacturonyl hydrolase YesR</fullName>
        <ecNumber evidence="2">3.2.1.172</ecNumber>
    </submittedName>
</protein>
<dbReference type="AlphaFoldDB" id="A0A1V4IYY7"/>
<dbReference type="Pfam" id="PF07470">
    <property type="entry name" value="Glyco_hydro_88"/>
    <property type="match status" value="1"/>
</dbReference>
<dbReference type="Gene3D" id="1.50.10.10">
    <property type="match status" value="1"/>
</dbReference>
<dbReference type="SUPFAM" id="SSF48208">
    <property type="entry name" value="Six-hairpin glycosidases"/>
    <property type="match status" value="1"/>
</dbReference>
<dbReference type="InterPro" id="IPR008928">
    <property type="entry name" value="6-hairpin_glycosidase_sf"/>
</dbReference>
<gene>
    <name evidence="2" type="primary">yesR_2</name>
    <name evidence="2" type="ORF">CLORY_02610</name>
</gene>
<evidence type="ECO:0000256" key="1">
    <source>
        <dbReference type="ARBA" id="ARBA00022801"/>
    </source>
</evidence>
<dbReference type="PANTHER" id="PTHR33886:SF8">
    <property type="entry name" value="UNSATURATED RHAMNOGALACTURONAN HYDROLASE (EUROFUNG)"/>
    <property type="match status" value="1"/>
</dbReference>
<organism evidence="2 3">
    <name type="scientific">Clostridium oryzae</name>
    <dbReference type="NCBI Taxonomy" id="1450648"/>
    <lineage>
        <taxon>Bacteria</taxon>
        <taxon>Bacillati</taxon>
        <taxon>Bacillota</taxon>
        <taxon>Clostridia</taxon>
        <taxon>Eubacteriales</taxon>
        <taxon>Clostridiaceae</taxon>
        <taxon>Clostridium</taxon>
    </lineage>
</organism>
<dbReference type="Proteomes" id="UP000190080">
    <property type="component" value="Unassembled WGS sequence"/>
</dbReference>
<keyword evidence="1 2" id="KW-0378">Hydrolase</keyword>
<dbReference type="PANTHER" id="PTHR33886">
    <property type="entry name" value="UNSATURATED RHAMNOGALACTURONAN HYDROLASE (EUROFUNG)"/>
    <property type="match status" value="1"/>
</dbReference>
<name>A0A1V4IYY7_9CLOT</name>
<keyword evidence="2" id="KW-0326">Glycosidase</keyword>
<dbReference type="GO" id="GO:0102211">
    <property type="term" value="F:unsaturated rhamnogalacturonyl hydrolase activity"/>
    <property type="evidence" value="ECO:0007669"/>
    <property type="project" value="UniProtKB-EC"/>
</dbReference>
<proteinExistence type="predicted"/>
<accession>A0A1V4IYY7</accession>
<reference evidence="2 3" key="1">
    <citation type="submission" date="2017-03" db="EMBL/GenBank/DDBJ databases">
        <title>Genome sequence of Clostridium oryzae DSM 28571.</title>
        <authorList>
            <person name="Poehlein A."/>
            <person name="Daniel R."/>
        </authorList>
    </citation>
    <scope>NUCLEOTIDE SEQUENCE [LARGE SCALE GENOMIC DNA]</scope>
    <source>
        <strain evidence="2 3">DSM 28571</strain>
    </source>
</reference>
<sequence>MIMLKAALKLVQTDNGLWRTVLDYEYSYEEVSASCGIAAAMINNDNPLHTRYVQKALEGILKNISKDGRVLNVSGGTAVMKDRDGYCTITKEWIQGWGQGLTLAFLSDVIELE</sequence>
<dbReference type="RefSeq" id="WP_242954293.1">
    <property type="nucleotide sequence ID" value="NZ_MZGV01000001.1"/>
</dbReference>
<keyword evidence="3" id="KW-1185">Reference proteome</keyword>
<dbReference type="InterPro" id="IPR052043">
    <property type="entry name" value="PolySaccharide_Degr_Enz"/>
</dbReference>
<dbReference type="InterPro" id="IPR012341">
    <property type="entry name" value="6hp_glycosidase-like_sf"/>
</dbReference>
<dbReference type="GO" id="GO:0005975">
    <property type="term" value="P:carbohydrate metabolic process"/>
    <property type="evidence" value="ECO:0007669"/>
    <property type="project" value="InterPro"/>
</dbReference>
<evidence type="ECO:0000313" key="2">
    <source>
        <dbReference type="EMBL" id="OPJ65261.1"/>
    </source>
</evidence>
<dbReference type="EC" id="3.2.1.172" evidence="2"/>
<comment type="caution">
    <text evidence="2">The sequence shown here is derived from an EMBL/GenBank/DDBJ whole genome shotgun (WGS) entry which is preliminary data.</text>
</comment>
<dbReference type="InterPro" id="IPR010905">
    <property type="entry name" value="Glyco_hydro_88"/>
</dbReference>
<dbReference type="STRING" id="1450648.CLORY_02610"/>
<dbReference type="EMBL" id="MZGV01000001">
    <property type="protein sequence ID" value="OPJ65261.1"/>
    <property type="molecule type" value="Genomic_DNA"/>
</dbReference>
<evidence type="ECO:0000313" key="3">
    <source>
        <dbReference type="Proteomes" id="UP000190080"/>
    </source>
</evidence>